<protein>
    <recommendedName>
        <fullName evidence="4">DUF3147 family protein</fullName>
    </recommendedName>
</protein>
<keyword evidence="1" id="KW-0812">Transmembrane</keyword>
<dbReference type="Proteomes" id="UP000002408">
    <property type="component" value="Chromosome"/>
</dbReference>
<dbReference type="AlphaFoldDB" id="A7I9Y9"/>
<dbReference type="TCDB" id="9.B.72.1.4">
    <property type="family name" value="the 4 tms glpm (glpm) family"/>
</dbReference>
<feature type="transmembrane region" description="Helical" evidence="1">
    <location>
        <begin position="6"/>
        <end position="24"/>
    </location>
</feature>
<accession>A7I9Y9</accession>
<proteinExistence type="predicted"/>
<feature type="transmembrane region" description="Helical" evidence="1">
    <location>
        <begin position="31"/>
        <end position="49"/>
    </location>
</feature>
<dbReference type="InterPro" id="IPR021493">
    <property type="entry name" value="DUF3147"/>
</dbReference>
<dbReference type="HOGENOM" id="CLU_2127821_0_0_2"/>
<gene>
    <name evidence="2" type="ordered locus">Mboo_2036</name>
</gene>
<reference evidence="3" key="1">
    <citation type="journal article" date="2015" name="Microbiology">
        <title>Genome of Methanoregula boonei 6A8 reveals adaptations to oligotrophic peatland environments.</title>
        <authorList>
            <person name="Braeuer S."/>
            <person name="Cadillo-Quiroz H."/>
            <person name="Kyrpides N."/>
            <person name="Woyke T."/>
            <person name="Goodwin L."/>
            <person name="Detter C."/>
            <person name="Podell S."/>
            <person name="Yavitt J.B."/>
            <person name="Zinder S.H."/>
        </authorList>
    </citation>
    <scope>NUCLEOTIDE SEQUENCE [LARGE SCALE GENOMIC DNA]</scope>
    <source>
        <strain evidence="3">DSM 21154 / JCM 14090 / 6A8</strain>
    </source>
</reference>
<dbReference type="GeneID" id="5411163"/>
<name>A7I9Y9_METB6</name>
<sequence>MDYLYLALKFIIGGSVIVGVTVLAEHLDPKYGGLLAAAPIITTLAILFTSTGAGQEVGRQLAIGAFWFAIPTLLFLLALYFLMGRYPLAPSFGGAFSVWLVAAVVMNRALTLA</sequence>
<evidence type="ECO:0008006" key="4">
    <source>
        <dbReference type="Google" id="ProtNLM"/>
    </source>
</evidence>
<evidence type="ECO:0000313" key="3">
    <source>
        <dbReference type="Proteomes" id="UP000002408"/>
    </source>
</evidence>
<dbReference type="EMBL" id="CP000780">
    <property type="protein sequence ID" value="ABS56550.1"/>
    <property type="molecule type" value="Genomic_DNA"/>
</dbReference>
<keyword evidence="3" id="KW-1185">Reference proteome</keyword>
<dbReference type="Pfam" id="PF11345">
    <property type="entry name" value="DUF3147"/>
    <property type="match status" value="1"/>
</dbReference>
<feature type="transmembrane region" description="Helical" evidence="1">
    <location>
        <begin position="61"/>
        <end position="82"/>
    </location>
</feature>
<keyword evidence="1" id="KW-1133">Transmembrane helix</keyword>
<evidence type="ECO:0000313" key="2">
    <source>
        <dbReference type="EMBL" id="ABS56550.1"/>
    </source>
</evidence>
<keyword evidence="1" id="KW-0472">Membrane</keyword>
<evidence type="ECO:0000256" key="1">
    <source>
        <dbReference type="SAM" id="Phobius"/>
    </source>
</evidence>
<dbReference type="OrthoDB" id="117797at2157"/>
<organism evidence="2 3">
    <name type="scientific">Methanoregula boonei (strain DSM 21154 / JCM 14090 / 6A8)</name>
    <dbReference type="NCBI Taxonomy" id="456442"/>
    <lineage>
        <taxon>Archaea</taxon>
        <taxon>Methanobacteriati</taxon>
        <taxon>Methanobacteriota</taxon>
        <taxon>Stenosarchaea group</taxon>
        <taxon>Methanomicrobia</taxon>
        <taxon>Methanomicrobiales</taxon>
        <taxon>Methanoregulaceae</taxon>
        <taxon>Methanoregula</taxon>
    </lineage>
</organism>
<dbReference type="RefSeq" id="WP_012107605.1">
    <property type="nucleotide sequence ID" value="NC_009712.1"/>
</dbReference>
<dbReference type="KEGG" id="mbn:Mboo_2036"/>
<feature type="transmembrane region" description="Helical" evidence="1">
    <location>
        <begin position="89"/>
        <end position="110"/>
    </location>
</feature>
<dbReference type="eggNOG" id="arCOG09606">
    <property type="taxonomic scope" value="Archaea"/>
</dbReference>